<evidence type="ECO:0000256" key="7">
    <source>
        <dbReference type="ARBA" id="ARBA00023163"/>
    </source>
</evidence>
<evidence type="ECO:0000256" key="9">
    <source>
        <dbReference type="SAM" id="MobiDB-lite"/>
    </source>
</evidence>
<dbReference type="Pfam" id="PF01388">
    <property type="entry name" value="ARID"/>
    <property type="match status" value="1"/>
</dbReference>
<dbReference type="InterPro" id="IPR051232">
    <property type="entry name" value="ARID/SWI1_ChromRemod"/>
</dbReference>
<evidence type="ECO:0000256" key="1">
    <source>
        <dbReference type="ARBA" id="ARBA00022499"/>
    </source>
</evidence>
<dbReference type="Bgee" id="ENSACLG00000005837">
    <property type="expression patterns" value="Expressed in ovary and 8 other cell types or tissues"/>
</dbReference>
<keyword evidence="4" id="KW-0156">Chromatin regulator</keyword>
<evidence type="ECO:0000259" key="11">
    <source>
        <dbReference type="PROSITE" id="PS51011"/>
    </source>
</evidence>
<feature type="compositionally biased region" description="Low complexity" evidence="9">
    <location>
        <begin position="406"/>
        <end position="417"/>
    </location>
</feature>
<feature type="chain" id="PRO_5046882587" description="ARID domain-containing protein" evidence="10">
    <location>
        <begin position="17"/>
        <end position="607"/>
    </location>
</feature>
<dbReference type="PANTHER" id="PTHR13964">
    <property type="entry name" value="RBP-RELATED"/>
    <property type="match status" value="1"/>
</dbReference>
<dbReference type="SMART" id="SM01014">
    <property type="entry name" value="ARID"/>
    <property type="match status" value="1"/>
</dbReference>
<evidence type="ECO:0000256" key="5">
    <source>
        <dbReference type="ARBA" id="ARBA00023015"/>
    </source>
</evidence>
<dbReference type="InterPro" id="IPR047473">
    <property type="entry name" value="CBD_RBP1-like"/>
</dbReference>
<evidence type="ECO:0000256" key="10">
    <source>
        <dbReference type="SAM" id="SignalP"/>
    </source>
</evidence>
<dbReference type="Gene3D" id="1.10.150.60">
    <property type="entry name" value="ARID DNA-binding domain"/>
    <property type="match status" value="1"/>
</dbReference>
<dbReference type="PANTHER" id="PTHR13964:SF26">
    <property type="entry name" value="AT-RICH INTERACTIVE DOMAIN-CONTAINING PROTEIN 4A"/>
    <property type="match status" value="1"/>
</dbReference>
<dbReference type="InterPro" id="IPR036431">
    <property type="entry name" value="ARID_dom_sf"/>
</dbReference>
<dbReference type="Pfam" id="PF11717">
    <property type="entry name" value="Tudor-knot"/>
    <property type="match status" value="1"/>
</dbReference>
<reference evidence="12" key="2">
    <citation type="submission" date="2025-08" db="UniProtKB">
        <authorList>
            <consortium name="Ensembl"/>
        </authorList>
    </citation>
    <scope>IDENTIFICATION</scope>
</reference>
<dbReference type="Pfam" id="PF08169">
    <property type="entry name" value="RBB1NT"/>
    <property type="match status" value="1"/>
</dbReference>
<dbReference type="SMART" id="SM00333">
    <property type="entry name" value="TUDOR"/>
    <property type="match status" value="1"/>
</dbReference>
<dbReference type="InterPro" id="IPR025995">
    <property type="entry name" value="Tudor-knot"/>
</dbReference>
<feature type="region of interest" description="Disordered" evidence="9">
    <location>
        <begin position="261"/>
        <end position="292"/>
    </location>
</feature>
<dbReference type="InterPro" id="IPR002999">
    <property type="entry name" value="Tudor"/>
</dbReference>
<dbReference type="Ensembl" id="ENSACLT00000008895.2">
    <property type="protein sequence ID" value="ENSACLP00000008692.2"/>
    <property type="gene ID" value="ENSACLG00000005837.2"/>
</dbReference>
<evidence type="ECO:0000256" key="6">
    <source>
        <dbReference type="ARBA" id="ARBA00023125"/>
    </source>
</evidence>
<keyword evidence="6" id="KW-0238">DNA-binding</keyword>
<feature type="region of interest" description="Disordered" evidence="9">
    <location>
        <begin position="385"/>
        <end position="527"/>
    </location>
</feature>
<keyword evidence="3" id="KW-0832">Ubl conjugation</keyword>
<feature type="compositionally biased region" description="Acidic residues" evidence="9">
    <location>
        <begin position="498"/>
        <end position="512"/>
    </location>
</feature>
<dbReference type="CDD" id="cd20390">
    <property type="entry name" value="Tudor_ARID4_rpt2"/>
    <property type="match status" value="1"/>
</dbReference>
<dbReference type="Gene3D" id="2.30.30.140">
    <property type="match status" value="3"/>
</dbReference>
<keyword evidence="2" id="KW-0597">Phosphoprotein</keyword>
<keyword evidence="5" id="KW-0805">Transcription regulation</keyword>
<evidence type="ECO:0000313" key="12">
    <source>
        <dbReference type="Ensembl" id="ENSACLP00000008692.2"/>
    </source>
</evidence>
<reference evidence="12" key="1">
    <citation type="submission" date="2018-05" db="EMBL/GenBank/DDBJ databases">
        <authorList>
            <person name="Datahose"/>
        </authorList>
    </citation>
    <scope>NUCLEOTIDE SEQUENCE</scope>
</reference>
<dbReference type="CDD" id="cd18641">
    <property type="entry name" value="CBD_RBP1_like"/>
    <property type="match status" value="1"/>
</dbReference>
<dbReference type="GO" id="GO:0000976">
    <property type="term" value="F:transcription cis-regulatory region binding"/>
    <property type="evidence" value="ECO:0007669"/>
    <property type="project" value="TreeGrafter"/>
</dbReference>
<evidence type="ECO:0000256" key="4">
    <source>
        <dbReference type="ARBA" id="ARBA00022853"/>
    </source>
</evidence>
<dbReference type="PROSITE" id="PS51011">
    <property type="entry name" value="ARID"/>
    <property type="match status" value="1"/>
</dbReference>
<feature type="region of interest" description="Disordered" evidence="9">
    <location>
        <begin position="137"/>
        <end position="185"/>
    </location>
</feature>
<dbReference type="SUPFAM" id="SSF54160">
    <property type="entry name" value="Chromo domain-like"/>
    <property type="match status" value="1"/>
</dbReference>
<keyword evidence="10" id="KW-0732">Signal</keyword>
<dbReference type="GO" id="GO:0006325">
    <property type="term" value="P:chromatin organization"/>
    <property type="evidence" value="ECO:0007669"/>
    <property type="project" value="UniProtKB-KW"/>
</dbReference>
<dbReference type="InterPro" id="IPR001606">
    <property type="entry name" value="ARID_dom"/>
</dbReference>
<dbReference type="STRING" id="8154.ENSACLP00000008692"/>
<dbReference type="SUPFAM" id="SSF63748">
    <property type="entry name" value="Tudor/PWWP/MBT"/>
    <property type="match status" value="1"/>
</dbReference>
<feature type="compositionally biased region" description="Acidic residues" evidence="9">
    <location>
        <begin position="168"/>
        <end position="182"/>
    </location>
</feature>
<evidence type="ECO:0000256" key="2">
    <source>
        <dbReference type="ARBA" id="ARBA00022553"/>
    </source>
</evidence>
<evidence type="ECO:0000313" key="13">
    <source>
        <dbReference type="Proteomes" id="UP000265100"/>
    </source>
</evidence>
<proteinExistence type="predicted"/>
<keyword evidence="1" id="KW-1017">Isopeptide bond</keyword>
<dbReference type="Proteomes" id="UP000265100">
    <property type="component" value="Chromosome 19"/>
</dbReference>
<reference evidence="12" key="3">
    <citation type="submission" date="2025-09" db="UniProtKB">
        <authorList>
            <consortium name="Ensembl"/>
        </authorList>
    </citation>
    <scope>IDENTIFICATION</scope>
</reference>
<keyword evidence="8" id="KW-0539">Nucleus</keyword>
<name>A0A3P8NV79_ASTCA</name>
<protein>
    <recommendedName>
        <fullName evidence="11">ARID domain-containing protein</fullName>
    </recommendedName>
</protein>
<dbReference type="GeneTree" id="ENSGT00940000156159"/>
<dbReference type="InterPro" id="IPR047472">
    <property type="entry name" value="Tudor_ARID4A_rpt1"/>
</dbReference>
<dbReference type="InterPro" id="IPR016197">
    <property type="entry name" value="Chromo-like_dom_sf"/>
</dbReference>
<dbReference type="CDD" id="cd20459">
    <property type="entry name" value="Tudor_ARID4A_rpt1"/>
    <property type="match status" value="1"/>
</dbReference>
<dbReference type="SUPFAM" id="SSF46774">
    <property type="entry name" value="ARID-like"/>
    <property type="match status" value="1"/>
</dbReference>
<feature type="domain" description="ARID" evidence="11">
    <location>
        <begin position="283"/>
        <end position="375"/>
    </location>
</feature>
<dbReference type="InterPro" id="IPR012603">
    <property type="entry name" value="ARID4A/B_PWWP"/>
</dbReference>
<feature type="signal peptide" evidence="10">
    <location>
        <begin position="1"/>
        <end position="16"/>
    </location>
</feature>
<feature type="compositionally biased region" description="Acidic residues" evidence="9">
    <location>
        <begin position="265"/>
        <end position="285"/>
    </location>
</feature>
<accession>A0A3P8NV79</accession>
<keyword evidence="13" id="KW-1185">Reference proteome</keyword>
<dbReference type="OMA" id="ENPKIAH"/>
<dbReference type="GO" id="GO:0005634">
    <property type="term" value="C:nucleus"/>
    <property type="evidence" value="ECO:0007669"/>
    <property type="project" value="TreeGrafter"/>
</dbReference>
<dbReference type="AlphaFoldDB" id="A0A3P8NV79"/>
<dbReference type="SMART" id="SM00501">
    <property type="entry name" value="BRIGHT"/>
    <property type="match status" value="1"/>
</dbReference>
<feature type="compositionally biased region" description="Basic and acidic residues" evidence="9">
    <location>
        <begin position="454"/>
        <end position="482"/>
    </location>
</feature>
<sequence length="607" mass="68876">MISLIKLLLMCMFVLAFQVADEPAYLTVGTDVSAKYRGAFCEAKIKTVKRMVKVKVTLKGESTSQVVQDDQVKGSLRVGSTVEVKTSEGICSEAVISKLTDASLYTVVFDDGDEKTLRRTSLCLKGERHFAESETLDQLPLTNPEHFGTPVIGKKSNRGGRRSSQAVADEDNESSSSEDDDEDRRRLNDELLGQVCSIENEEESSTWFLALVVSPSCNDELVVKKDQCLVRSFCNGVEGAQMFLSSKEIPDLWKMDMSQILDSSSSEDEDNEEEKESEEEHDDEEEKKRKRIKEESLVLSGTPINKPPVLGYKDLNLFKLYRLVYHLGGCHKIESGTVWKQVYIDLGIPVLNSAASYNVKTAYKKYLYGFEEYCRSAAITFRTIHHNNPRPPATPASQKAAGAALTESSTPTVTVETVVDKQEEVESESESEKEDVKERQSSPRGRRRCVGSRVKAERETSSKLDKRGGPGEGENHEEQQREVRRRSNRRNDDSERGSDDDEEDEDDEEEEEGERRRTEEDGDTVTGTKVRVKYGRGKTQKIYEAHIKKTDIDNGEQFYLVHYYGWNVRYDEWVKADRIIWPTEKATKRKQKKKVKVRCHVTNFKDG</sequence>
<organism evidence="12 13">
    <name type="scientific">Astatotilapia calliptera</name>
    <name type="common">Eastern happy</name>
    <name type="synonym">Chromis callipterus</name>
    <dbReference type="NCBI Taxonomy" id="8154"/>
    <lineage>
        <taxon>Eukaryota</taxon>
        <taxon>Metazoa</taxon>
        <taxon>Chordata</taxon>
        <taxon>Craniata</taxon>
        <taxon>Vertebrata</taxon>
        <taxon>Euteleostomi</taxon>
        <taxon>Actinopterygii</taxon>
        <taxon>Neopterygii</taxon>
        <taxon>Teleostei</taxon>
        <taxon>Neoteleostei</taxon>
        <taxon>Acanthomorphata</taxon>
        <taxon>Ovalentaria</taxon>
        <taxon>Cichlomorphae</taxon>
        <taxon>Cichliformes</taxon>
        <taxon>Cichlidae</taxon>
        <taxon>African cichlids</taxon>
        <taxon>Pseudocrenilabrinae</taxon>
        <taxon>Haplochromini</taxon>
        <taxon>Astatotilapia</taxon>
    </lineage>
</organism>
<gene>
    <name evidence="12" type="primary">ARID4A</name>
</gene>
<dbReference type="GO" id="GO:0006357">
    <property type="term" value="P:regulation of transcription by RNA polymerase II"/>
    <property type="evidence" value="ECO:0007669"/>
    <property type="project" value="TreeGrafter"/>
</dbReference>
<evidence type="ECO:0000256" key="3">
    <source>
        <dbReference type="ARBA" id="ARBA00022843"/>
    </source>
</evidence>
<keyword evidence="7" id="KW-0804">Transcription</keyword>
<evidence type="ECO:0000256" key="8">
    <source>
        <dbReference type="ARBA" id="ARBA00023242"/>
    </source>
</evidence>